<dbReference type="GO" id="GO:0042910">
    <property type="term" value="F:xenobiotic transmembrane transporter activity"/>
    <property type="evidence" value="ECO:0007669"/>
    <property type="project" value="InterPro"/>
</dbReference>
<evidence type="ECO:0000256" key="6">
    <source>
        <dbReference type="SAM" id="MobiDB-lite"/>
    </source>
</evidence>
<accession>A0A2C5ZNI7</accession>
<dbReference type="CDD" id="cd13132">
    <property type="entry name" value="MATE_eukaryotic"/>
    <property type="match status" value="1"/>
</dbReference>
<feature type="transmembrane region" description="Helical" evidence="7">
    <location>
        <begin position="217"/>
        <end position="240"/>
    </location>
</feature>
<keyword evidence="9" id="KW-1185">Reference proteome</keyword>
<comment type="subcellular location">
    <subcellularLocation>
        <location evidence="1">Membrane</location>
        <topology evidence="1">Multi-pass membrane protein</topology>
    </subcellularLocation>
</comment>
<feature type="transmembrane region" description="Helical" evidence="7">
    <location>
        <begin position="328"/>
        <end position="348"/>
    </location>
</feature>
<keyword evidence="3 7" id="KW-0812">Transmembrane</keyword>
<gene>
    <name evidence="8" type="ORF">CDD82_462</name>
</gene>
<dbReference type="NCBIfam" id="TIGR00797">
    <property type="entry name" value="matE"/>
    <property type="match status" value="1"/>
</dbReference>
<evidence type="ECO:0000313" key="8">
    <source>
        <dbReference type="EMBL" id="PHH81576.1"/>
    </source>
</evidence>
<evidence type="ECO:0000256" key="2">
    <source>
        <dbReference type="ARBA" id="ARBA00010199"/>
    </source>
</evidence>
<protein>
    <recommendedName>
        <fullName evidence="10">MATE efflux family protein</fullName>
    </recommendedName>
</protein>
<dbReference type="PANTHER" id="PTHR11206">
    <property type="entry name" value="MULTIDRUG RESISTANCE PROTEIN"/>
    <property type="match status" value="1"/>
</dbReference>
<keyword evidence="4 7" id="KW-1133">Transmembrane helix</keyword>
<dbReference type="OrthoDB" id="2126698at2759"/>
<evidence type="ECO:0000256" key="7">
    <source>
        <dbReference type="SAM" id="Phobius"/>
    </source>
</evidence>
<organism evidence="8 9">
    <name type="scientific">Ophiocordyceps australis</name>
    <dbReference type="NCBI Taxonomy" id="1399860"/>
    <lineage>
        <taxon>Eukaryota</taxon>
        <taxon>Fungi</taxon>
        <taxon>Dikarya</taxon>
        <taxon>Ascomycota</taxon>
        <taxon>Pezizomycotina</taxon>
        <taxon>Sordariomycetes</taxon>
        <taxon>Hypocreomycetidae</taxon>
        <taxon>Hypocreales</taxon>
        <taxon>Ophiocordycipitaceae</taxon>
        <taxon>Ophiocordyceps</taxon>
    </lineage>
</organism>
<evidence type="ECO:0000256" key="3">
    <source>
        <dbReference type="ARBA" id="ARBA00022692"/>
    </source>
</evidence>
<dbReference type="GO" id="GO:1990961">
    <property type="term" value="P:xenobiotic detoxification by transmembrane export across the plasma membrane"/>
    <property type="evidence" value="ECO:0007669"/>
    <property type="project" value="InterPro"/>
</dbReference>
<name>A0A2C5ZNI7_9HYPO</name>
<feature type="transmembrane region" description="Helical" evidence="7">
    <location>
        <begin position="185"/>
        <end position="205"/>
    </location>
</feature>
<evidence type="ECO:0000256" key="5">
    <source>
        <dbReference type="ARBA" id="ARBA00023136"/>
    </source>
</evidence>
<evidence type="ECO:0000256" key="1">
    <source>
        <dbReference type="ARBA" id="ARBA00004141"/>
    </source>
</evidence>
<feature type="transmembrane region" description="Helical" evidence="7">
    <location>
        <begin position="468"/>
        <end position="488"/>
    </location>
</feature>
<comment type="similarity">
    <text evidence="2">Belongs to the multi antimicrobial extrusion (MATE) (TC 2.A.66.1) family.</text>
</comment>
<dbReference type="GO" id="GO:0015297">
    <property type="term" value="F:antiporter activity"/>
    <property type="evidence" value="ECO:0007669"/>
    <property type="project" value="InterPro"/>
</dbReference>
<sequence length="507" mass="54481">MARALISRIQQRVANAFPRHTNRHSETSPLLKSIHGPSSPTDTCHYQDLLEEQQNAPLDGTGASWPHEARIITSSALPLAITFLLQYSVDMLSLIAAGRVGKLELGAVSLANLSAAITCFAPIQGLATSLDTLCAQAYGSGEKHLIGRYCQRMTTFLFCLLVPISVLWLCSEPIVIHVVADAQAAHLTSLYLRTLLFAVPGYIVFETGKRFLQAQGLFRATTYILLIATPCHVLFTWLLVGRFGFIGAPIAVAITRTLIAILLILYVKFVNGSACWGGLSAHAFTNWYTMMRLAIPGMIVVEAEYLAFEVMIVISGRFGIDYLAAQSILVAVATISFQIPFSISIAASTRIASLIGAGRVDSARVAAKVAVVATCIISLATILIYNVFRFQIPFTFTNDPSVAALTATVLPLLSIASSFEGLGATAHGLLRGIGRQYIGGPTTLSAYYLVALPSALALGLVLDWKCHGLVLGLIFGLVVVILVEYSYLCLTDWRKTATEAAVRNAAG</sequence>
<dbReference type="AlphaFoldDB" id="A0A2C5ZNI7"/>
<dbReference type="InterPro" id="IPR045069">
    <property type="entry name" value="MATE_euk"/>
</dbReference>
<feature type="region of interest" description="Disordered" evidence="6">
    <location>
        <begin position="16"/>
        <end position="44"/>
    </location>
</feature>
<feature type="transmembrane region" description="Helical" evidence="7">
    <location>
        <begin position="369"/>
        <end position="388"/>
    </location>
</feature>
<evidence type="ECO:0000256" key="4">
    <source>
        <dbReference type="ARBA" id="ARBA00022989"/>
    </source>
</evidence>
<feature type="transmembrane region" description="Helical" evidence="7">
    <location>
        <begin position="246"/>
        <end position="267"/>
    </location>
</feature>
<dbReference type="EMBL" id="NJEU01000110">
    <property type="protein sequence ID" value="PHH81576.1"/>
    <property type="molecule type" value="Genomic_DNA"/>
</dbReference>
<dbReference type="Pfam" id="PF01554">
    <property type="entry name" value="MatE"/>
    <property type="match status" value="2"/>
</dbReference>
<feature type="transmembrane region" description="Helical" evidence="7">
    <location>
        <begin position="287"/>
        <end position="308"/>
    </location>
</feature>
<comment type="caution">
    <text evidence="8">The sequence shown here is derived from an EMBL/GenBank/DDBJ whole genome shotgun (WGS) entry which is preliminary data.</text>
</comment>
<evidence type="ECO:0008006" key="10">
    <source>
        <dbReference type="Google" id="ProtNLM"/>
    </source>
</evidence>
<dbReference type="GO" id="GO:0016020">
    <property type="term" value="C:membrane"/>
    <property type="evidence" value="ECO:0007669"/>
    <property type="project" value="UniProtKB-SubCell"/>
</dbReference>
<evidence type="ECO:0000313" key="9">
    <source>
        <dbReference type="Proteomes" id="UP000224854"/>
    </source>
</evidence>
<proteinExistence type="inferred from homology"/>
<feature type="transmembrane region" description="Helical" evidence="7">
    <location>
        <begin position="156"/>
        <end position="179"/>
    </location>
</feature>
<dbReference type="InterPro" id="IPR002528">
    <property type="entry name" value="MATE_fam"/>
</dbReference>
<feature type="transmembrane region" description="Helical" evidence="7">
    <location>
        <begin position="442"/>
        <end position="462"/>
    </location>
</feature>
<reference evidence="8 9" key="1">
    <citation type="submission" date="2017-06" db="EMBL/GenBank/DDBJ databases">
        <title>Ant-infecting Ophiocordyceps genomes reveal a high diversity of potential behavioral manipulation genes and a possible major role for enterotoxins.</title>
        <authorList>
            <person name="De Bekker C."/>
            <person name="Evans H.C."/>
            <person name="Brachmann A."/>
            <person name="Hughes D.P."/>
        </authorList>
    </citation>
    <scope>NUCLEOTIDE SEQUENCE [LARGE SCALE GENOMIC DNA]</scope>
    <source>
        <strain evidence="8 9">1348a</strain>
    </source>
</reference>
<feature type="transmembrane region" description="Helical" evidence="7">
    <location>
        <begin position="408"/>
        <end position="430"/>
    </location>
</feature>
<keyword evidence="5 7" id="KW-0472">Membrane</keyword>
<dbReference type="Proteomes" id="UP000224854">
    <property type="component" value="Unassembled WGS sequence"/>
</dbReference>